<dbReference type="InterPro" id="IPR036704">
    <property type="entry name" value="RraA/RraA-like_sf"/>
</dbReference>
<comment type="catalytic activity">
    <reaction evidence="1">
        <text>4-hydroxy-4-methyl-2-oxoglutarate = 2 pyruvate</text>
        <dbReference type="Rhea" id="RHEA:22748"/>
        <dbReference type="ChEBI" id="CHEBI:15361"/>
        <dbReference type="ChEBI" id="CHEBI:58276"/>
        <dbReference type="EC" id="4.1.3.17"/>
    </reaction>
</comment>
<dbReference type="GO" id="GO:0008948">
    <property type="term" value="F:oxaloacetate decarboxylase activity"/>
    <property type="evidence" value="ECO:0007669"/>
    <property type="project" value="UniProtKB-EC"/>
</dbReference>
<feature type="binding site" evidence="13">
    <location>
        <position position="126"/>
    </location>
    <ligand>
        <name>Mg(2+)</name>
        <dbReference type="ChEBI" id="CHEBI:18420"/>
    </ligand>
</feature>
<evidence type="ECO:0000256" key="12">
    <source>
        <dbReference type="ARBA" id="ARBA00047973"/>
    </source>
</evidence>
<reference evidence="14 15" key="1">
    <citation type="submission" date="2015-01" db="EMBL/GenBank/DDBJ databases">
        <title>Paenibacillus swuensis/DY6/whole genome sequencing.</title>
        <authorList>
            <person name="Kim M.K."/>
            <person name="Srinivasan S."/>
            <person name="Lee J.-J."/>
        </authorList>
    </citation>
    <scope>NUCLEOTIDE SEQUENCE [LARGE SCALE GENOMIC DNA]</scope>
    <source>
        <strain evidence="14 15">DY6</strain>
    </source>
</reference>
<dbReference type="EC" id="4.1.3.17" evidence="5"/>
<dbReference type="Proteomes" id="UP000076927">
    <property type="component" value="Chromosome"/>
</dbReference>
<evidence type="ECO:0000256" key="5">
    <source>
        <dbReference type="ARBA" id="ARBA00012213"/>
    </source>
</evidence>
<evidence type="ECO:0000313" key="15">
    <source>
        <dbReference type="Proteomes" id="UP000076927"/>
    </source>
</evidence>
<dbReference type="STRING" id="1178515.SY83_05340"/>
<dbReference type="PANTHER" id="PTHR33254">
    <property type="entry name" value="4-HYDROXY-4-METHYL-2-OXOGLUTARATE ALDOLASE 3-RELATED"/>
    <property type="match status" value="1"/>
</dbReference>
<dbReference type="PATRIC" id="fig|1178515.4.peg.1084"/>
<comment type="catalytic activity">
    <reaction evidence="12">
        <text>oxaloacetate + H(+) = pyruvate + CO2</text>
        <dbReference type="Rhea" id="RHEA:15641"/>
        <dbReference type="ChEBI" id="CHEBI:15361"/>
        <dbReference type="ChEBI" id="CHEBI:15378"/>
        <dbReference type="ChEBI" id="CHEBI:16452"/>
        <dbReference type="ChEBI" id="CHEBI:16526"/>
        <dbReference type="EC" id="4.1.1.112"/>
    </reaction>
</comment>
<protein>
    <recommendedName>
        <fullName evidence="7">Putative 4-hydroxy-4-methyl-2-oxoglutarate aldolase</fullName>
        <ecNumber evidence="6">4.1.1.112</ecNumber>
        <ecNumber evidence="5">4.1.3.17</ecNumber>
    </recommendedName>
    <alternativeName>
        <fullName evidence="11">Oxaloacetate decarboxylase</fullName>
    </alternativeName>
    <alternativeName>
        <fullName evidence="9">Regulator of ribonuclease activity homolog</fullName>
    </alternativeName>
    <alternativeName>
        <fullName evidence="10">RraA-like protein</fullName>
    </alternativeName>
</protein>
<feature type="binding site" evidence="13">
    <location>
        <position position="125"/>
    </location>
    <ligand>
        <name>substrate</name>
    </ligand>
</feature>
<evidence type="ECO:0000256" key="10">
    <source>
        <dbReference type="ARBA" id="ARBA00030169"/>
    </source>
</evidence>
<keyword evidence="15" id="KW-1185">Reference proteome</keyword>
<comment type="subunit">
    <text evidence="4">Homotrimer.</text>
</comment>
<dbReference type="GO" id="GO:0046872">
    <property type="term" value="F:metal ion binding"/>
    <property type="evidence" value="ECO:0007669"/>
    <property type="project" value="UniProtKB-KW"/>
</dbReference>
<accession>A0A172TG10</accession>
<comment type="function">
    <text evidence="8">Catalyzes the aldol cleavage of 4-hydroxy-4-methyl-2-oxoglutarate (HMG) into 2 molecules of pyruvate. Also contains a secondary oxaloacetate (OAA) decarboxylase activity due to the common pyruvate enolate transition state formed following C-C bond cleavage in the retro-aldol and decarboxylation reactions.</text>
</comment>
<proteinExistence type="inferred from homology"/>
<dbReference type="PANTHER" id="PTHR33254:SF4">
    <property type="entry name" value="4-HYDROXY-4-METHYL-2-OXOGLUTARATE ALDOLASE 3-RELATED"/>
    <property type="match status" value="1"/>
</dbReference>
<dbReference type="SUPFAM" id="SSF89562">
    <property type="entry name" value="RraA-like"/>
    <property type="match status" value="1"/>
</dbReference>
<evidence type="ECO:0000256" key="11">
    <source>
        <dbReference type="ARBA" id="ARBA00032305"/>
    </source>
</evidence>
<evidence type="ECO:0000256" key="4">
    <source>
        <dbReference type="ARBA" id="ARBA00011233"/>
    </source>
</evidence>
<evidence type="ECO:0000256" key="7">
    <source>
        <dbReference type="ARBA" id="ARBA00016549"/>
    </source>
</evidence>
<sequence length="225" mass="24838">MNMTLFHNDEQLFELMQAQLYAAVISDSLDDLGYRNQAMRENIRPLVIGSEILVGRAKTILSVDVYHIQENPYDMEIQSIDSIKPGEIVVAATNQSVRNGMWGELLSTASKMRGARGAIVDGLIRDTAKITELDFPVYCTGFKPVDSKGRGIVIDYDCPVEAGGVLVSPGDIVFADRDGIVVIPNAVLEEVIEKALAKVSGENNTRRELFEGKLLREVYDKYGVL</sequence>
<evidence type="ECO:0000256" key="3">
    <source>
        <dbReference type="ARBA" id="ARBA00008621"/>
    </source>
</evidence>
<dbReference type="AlphaFoldDB" id="A0A172TG10"/>
<comment type="similarity">
    <text evidence="3">Belongs to the class II aldolase/RraA-like family.</text>
</comment>
<dbReference type="Pfam" id="PF03737">
    <property type="entry name" value="RraA-like"/>
    <property type="match status" value="1"/>
</dbReference>
<feature type="binding site" evidence="13">
    <location>
        <begin position="103"/>
        <end position="106"/>
    </location>
    <ligand>
        <name>substrate</name>
    </ligand>
</feature>
<evidence type="ECO:0000256" key="8">
    <source>
        <dbReference type="ARBA" id="ARBA00025046"/>
    </source>
</evidence>
<keyword evidence="13" id="KW-0479">Metal-binding</keyword>
<comment type="cofactor">
    <cofactor evidence="2">
        <name>a divalent metal cation</name>
        <dbReference type="ChEBI" id="CHEBI:60240"/>
    </cofactor>
</comment>
<gene>
    <name evidence="14" type="ORF">SY83_05340</name>
</gene>
<name>A0A172TG10_9BACL</name>
<evidence type="ECO:0000256" key="13">
    <source>
        <dbReference type="PIRSR" id="PIRSR605493-1"/>
    </source>
</evidence>
<evidence type="ECO:0000256" key="9">
    <source>
        <dbReference type="ARBA" id="ARBA00029596"/>
    </source>
</evidence>
<dbReference type="InterPro" id="IPR005493">
    <property type="entry name" value="RraA/RraA-like"/>
</dbReference>
<evidence type="ECO:0000256" key="2">
    <source>
        <dbReference type="ARBA" id="ARBA00001968"/>
    </source>
</evidence>
<comment type="cofactor">
    <cofactor evidence="13">
        <name>Mg(2+)</name>
        <dbReference type="ChEBI" id="CHEBI:18420"/>
    </cofactor>
</comment>
<evidence type="ECO:0000313" key="14">
    <source>
        <dbReference type="EMBL" id="ANE45817.1"/>
    </source>
</evidence>
<evidence type="ECO:0000256" key="6">
    <source>
        <dbReference type="ARBA" id="ARBA00012947"/>
    </source>
</evidence>
<organism evidence="14 15">
    <name type="scientific">Paenibacillus swuensis</name>
    <dbReference type="NCBI Taxonomy" id="1178515"/>
    <lineage>
        <taxon>Bacteria</taxon>
        <taxon>Bacillati</taxon>
        <taxon>Bacillota</taxon>
        <taxon>Bacilli</taxon>
        <taxon>Bacillales</taxon>
        <taxon>Paenibacillaceae</taxon>
        <taxon>Paenibacillus</taxon>
    </lineage>
</organism>
<dbReference type="EMBL" id="CP011388">
    <property type="protein sequence ID" value="ANE45817.1"/>
    <property type="molecule type" value="Genomic_DNA"/>
</dbReference>
<dbReference type="EC" id="4.1.1.112" evidence="6"/>
<dbReference type="KEGG" id="pswu:SY83_05340"/>
<dbReference type="Gene3D" id="3.50.30.40">
    <property type="entry name" value="Ribonuclease E inhibitor RraA/RraA-like"/>
    <property type="match status" value="1"/>
</dbReference>
<evidence type="ECO:0000256" key="1">
    <source>
        <dbReference type="ARBA" id="ARBA00001342"/>
    </source>
</evidence>
<dbReference type="GO" id="GO:0047443">
    <property type="term" value="F:4-hydroxy-4-methyl-2-oxoglutarate aldolase activity"/>
    <property type="evidence" value="ECO:0007669"/>
    <property type="project" value="UniProtKB-EC"/>
</dbReference>
<keyword evidence="13" id="KW-0460">Magnesium</keyword>
<dbReference type="CDD" id="cd16841">
    <property type="entry name" value="RraA_family"/>
    <property type="match status" value="1"/>
</dbReference>